<proteinExistence type="predicted"/>
<gene>
    <name evidence="1" type="ORF">LCGC14_1093370</name>
</gene>
<comment type="caution">
    <text evidence="1">The sequence shown here is derived from an EMBL/GenBank/DDBJ whole genome shotgun (WGS) entry which is preliminary data.</text>
</comment>
<reference evidence="1" key="1">
    <citation type="journal article" date="2015" name="Nature">
        <title>Complex archaea that bridge the gap between prokaryotes and eukaryotes.</title>
        <authorList>
            <person name="Spang A."/>
            <person name="Saw J.H."/>
            <person name="Jorgensen S.L."/>
            <person name="Zaremba-Niedzwiedzka K."/>
            <person name="Martijn J."/>
            <person name="Lind A.E."/>
            <person name="van Eijk R."/>
            <person name="Schleper C."/>
            <person name="Guy L."/>
            <person name="Ettema T.J."/>
        </authorList>
    </citation>
    <scope>NUCLEOTIDE SEQUENCE</scope>
</reference>
<dbReference type="EMBL" id="LAZR01004872">
    <property type="protein sequence ID" value="KKN04842.1"/>
    <property type="molecule type" value="Genomic_DNA"/>
</dbReference>
<organism evidence="1">
    <name type="scientific">marine sediment metagenome</name>
    <dbReference type="NCBI Taxonomy" id="412755"/>
    <lineage>
        <taxon>unclassified sequences</taxon>
        <taxon>metagenomes</taxon>
        <taxon>ecological metagenomes</taxon>
    </lineage>
</organism>
<sequence>MHKLSTGDSSTLGTYKKLASVFGDKAVKFIQKKIDESPNGENEEVIAPESQMIQIFVSMLE</sequence>
<accession>A0A0F9MZH2</accession>
<evidence type="ECO:0000313" key="1">
    <source>
        <dbReference type="EMBL" id="KKN04842.1"/>
    </source>
</evidence>
<dbReference type="AlphaFoldDB" id="A0A0F9MZH2"/>
<protein>
    <submittedName>
        <fullName evidence="1">Uncharacterized protein</fullName>
    </submittedName>
</protein>
<name>A0A0F9MZH2_9ZZZZ</name>